<dbReference type="GO" id="GO:0008270">
    <property type="term" value="F:zinc ion binding"/>
    <property type="evidence" value="ECO:0007669"/>
    <property type="project" value="InterPro"/>
</dbReference>
<dbReference type="InterPro" id="IPR036505">
    <property type="entry name" value="Amidase/PGRP_sf"/>
</dbReference>
<evidence type="ECO:0000313" key="3">
    <source>
        <dbReference type="Proteomes" id="UP000327493"/>
    </source>
</evidence>
<evidence type="ECO:0000259" key="1">
    <source>
        <dbReference type="SMART" id="SM00701"/>
    </source>
</evidence>
<dbReference type="InterPro" id="IPR015510">
    <property type="entry name" value="PGRP"/>
</dbReference>
<dbReference type="GO" id="GO:0009253">
    <property type="term" value="P:peptidoglycan catabolic process"/>
    <property type="evidence" value="ECO:0007669"/>
    <property type="project" value="InterPro"/>
</dbReference>
<feature type="domain" description="Peptidoglycan recognition protein family" evidence="1">
    <location>
        <begin position="284"/>
        <end position="425"/>
    </location>
</feature>
<evidence type="ECO:0000313" key="2">
    <source>
        <dbReference type="EMBL" id="KAA8585605.1"/>
    </source>
</evidence>
<dbReference type="PANTHER" id="PTHR11022:SF66">
    <property type="entry name" value="N-ACETYLMURAMOYL-L-ALANINE AMIDASE"/>
    <property type="match status" value="1"/>
</dbReference>
<dbReference type="SMART" id="SM00701">
    <property type="entry name" value="PGRP"/>
    <property type="match status" value="1"/>
</dbReference>
<proteinExistence type="predicted"/>
<dbReference type="Proteomes" id="UP000327493">
    <property type="component" value="Chromosome 15"/>
</dbReference>
<dbReference type="GO" id="GO:0008745">
    <property type="term" value="F:N-acetylmuramoyl-L-alanine amidase activity"/>
    <property type="evidence" value="ECO:0007669"/>
    <property type="project" value="InterPro"/>
</dbReference>
<dbReference type="SUPFAM" id="SSF55846">
    <property type="entry name" value="N-acetylmuramoyl-L-alanine amidase-like"/>
    <property type="match status" value="2"/>
</dbReference>
<dbReference type="Gene3D" id="3.40.80.10">
    <property type="entry name" value="Peptidoglycan recognition protein-like"/>
    <property type="match status" value="1"/>
</dbReference>
<protein>
    <recommendedName>
        <fullName evidence="1">Peptidoglycan recognition protein family domain-containing protein</fullName>
    </recommendedName>
</protein>
<dbReference type="InterPro" id="IPR006619">
    <property type="entry name" value="PGRP_domain_met/bac"/>
</dbReference>
<organism evidence="2 3">
    <name type="scientific">Etheostoma spectabile</name>
    <name type="common">orangethroat darter</name>
    <dbReference type="NCBI Taxonomy" id="54343"/>
    <lineage>
        <taxon>Eukaryota</taxon>
        <taxon>Metazoa</taxon>
        <taxon>Chordata</taxon>
        <taxon>Craniata</taxon>
        <taxon>Vertebrata</taxon>
        <taxon>Euteleostomi</taxon>
        <taxon>Actinopterygii</taxon>
        <taxon>Neopterygii</taxon>
        <taxon>Teleostei</taxon>
        <taxon>Neoteleostei</taxon>
        <taxon>Acanthomorphata</taxon>
        <taxon>Eupercaria</taxon>
        <taxon>Perciformes</taxon>
        <taxon>Percoidei</taxon>
        <taxon>Percidae</taxon>
        <taxon>Etheostomatinae</taxon>
        <taxon>Etheostoma</taxon>
    </lineage>
</organism>
<dbReference type="AlphaFoldDB" id="A0A5J5CZ99"/>
<accession>A0A5J5CZ99</accession>
<comment type="caution">
    <text evidence="2">The sequence shown here is derived from an EMBL/GenBank/DDBJ whole genome shotgun (WGS) entry which is preliminary data.</text>
</comment>
<gene>
    <name evidence="2" type="ORF">FQN60_004299</name>
</gene>
<keyword evidence="3" id="KW-1185">Reference proteome</keyword>
<sequence length="443" mass="50298">METDGWKRTAALVVVVVLVGTCAEALFSRHMDDFIEAVKQVEYGSPGSDPVAVVRTLRRAAGLDDAFIRHFLGDADSAHLEMKVNANLFAYIREVVPHRVSEGSQEEGVVLTPDGTTVALAPLLLGIEAGFLPKSAGRLRTLYQLTLGKDLERSAGAQQLGPDGCWDNVTSPRVFTLLDRPSLLTTARVNGAVDGVLLGKEVSTKPRRPMKISGLLAEYYSRPLGSEGLDAAPPVVSRRRRENFKRLLVDPQVLERQLVKSVELQRRLRGRPKMDVKKKKQLTALVKERMEEFVHEYLGTPTNLSLPLSFMYVHHTHTPSQPCLTFQQCSADMRSMQRFHQDDRGWDDIGYRYQQLGFRSRVSGLDMRSMQRFHQDDRGWDDIGYRYQQPGISSRVSGFDMRSMQRFHRDDFSPRFRLLFVASRQRNEKGPLDKRKSRENKPE</sequence>
<reference evidence="2 3" key="1">
    <citation type="submission" date="2019-08" db="EMBL/GenBank/DDBJ databases">
        <title>A chromosome-level genome assembly, high-density linkage maps, and genome scans reveal the genomic architecture of hybrid incompatibilities underlying speciation via character displacement in darters (Percidae: Etheostominae).</title>
        <authorList>
            <person name="Moran R.L."/>
            <person name="Catchen J.M."/>
            <person name="Fuller R.C."/>
        </authorList>
    </citation>
    <scope>NUCLEOTIDE SEQUENCE [LARGE SCALE GENOMIC DNA]</scope>
    <source>
        <strain evidence="2">EspeVRDwgs_2016</strain>
        <tissue evidence="2">Muscle</tissue>
    </source>
</reference>
<dbReference type="EMBL" id="VOFY01000015">
    <property type="protein sequence ID" value="KAA8585605.1"/>
    <property type="molecule type" value="Genomic_DNA"/>
</dbReference>
<dbReference type="PANTHER" id="PTHR11022">
    <property type="entry name" value="PEPTIDOGLYCAN RECOGNITION PROTEIN"/>
    <property type="match status" value="1"/>
</dbReference>
<name>A0A5J5CZ99_9PERO</name>